<organism evidence="1 2">
    <name type="scientific">Plasmopara halstedii</name>
    <name type="common">Downy mildew of sunflower</name>
    <dbReference type="NCBI Taxonomy" id="4781"/>
    <lineage>
        <taxon>Eukaryota</taxon>
        <taxon>Sar</taxon>
        <taxon>Stramenopiles</taxon>
        <taxon>Oomycota</taxon>
        <taxon>Peronosporomycetes</taxon>
        <taxon>Peronosporales</taxon>
        <taxon>Peronosporaceae</taxon>
        <taxon>Plasmopara</taxon>
    </lineage>
</organism>
<dbReference type="GeneID" id="36408243"/>
<protein>
    <submittedName>
        <fullName evidence="1">Uncharacterized protein</fullName>
    </submittedName>
</protein>
<accession>A0A0N7L608</accession>
<evidence type="ECO:0000313" key="1">
    <source>
        <dbReference type="EMBL" id="CEG42955.1"/>
    </source>
</evidence>
<reference evidence="2" key="1">
    <citation type="submission" date="2014-09" db="EMBL/GenBank/DDBJ databases">
        <authorList>
            <person name="Sharma Rahul"/>
            <person name="Thines Marco"/>
        </authorList>
    </citation>
    <scope>NUCLEOTIDE SEQUENCE [LARGE SCALE GENOMIC DNA]</scope>
</reference>
<evidence type="ECO:0000313" key="2">
    <source>
        <dbReference type="Proteomes" id="UP000054928"/>
    </source>
</evidence>
<dbReference type="RefSeq" id="XP_024579324.1">
    <property type="nucleotide sequence ID" value="XM_024728892.1"/>
</dbReference>
<dbReference type="Proteomes" id="UP000054928">
    <property type="component" value="Unassembled WGS sequence"/>
</dbReference>
<dbReference type="EMBL" id="CCYD01000645">
    <property type="protein sequence ID" value="CEG42955.1"/>
    <property type="molecule type" value="Genomic_DNA"/>
</dbReference>
<sequence>MTPATPFIYGASAASSPIDKKLRPSNCWIQRKLRLTVMTKYRVCGAEPFRTSEEANLRQQKEWHSDCYPYQKKAVKQKKDIRTIFATFTYQIFLSSSTKRHARSLGSWREPAISAADTEDGFGKGFCSSLL</sequence>
<keyword evidence="2" id="KW-1185">Reference proteome</keyword>
<proteinExistence type="predicted"/>
<dbReference type="AlphaFoldDB" id="A0A0N7L608"/>
<name>A0A0N7L608_PLAHL</name>